<proteinExistence type="predicted"/>
<keyword evidence="1" id="KW-0732">Signal</keyword>
<evidence type="ECO:0000313" key="2">
    <source>
        <dbReference type="EMBL" id="WAQ87702.1"/>
    </source>
</evidence>
<reference evidence="2" key="1">
    <citation type="submission" date="2022-10" db="EMBL/GenBank/DDBJ databases">
        <title>Puccinia triticina Genome sequencing and assembly.</title>
        <authorList>
            <person name="Li C."/>
        </authorList>
    </citation>
    <scope>NUCLEOTIDE SEQUENCE</scope>
    <source>
        <strain evidence="2">Pt15</strain>
    </source>
</reference>
<gene>
    <name evidence="2" type="ORF">PtA15_8A608</name>
</gene>
<dbReference type="Proteomes" id="UP001164743">
    <property type="component" value="Chromosome 8A"/>
</dbReference>
<sequence length="566" mass="63589">MRTAINSTVSAYRTFNTLILVLLGLIIGQCSGLTTLGDILETHHDNFPALAKKVESEVFQNTWSCAPLNELSRAIRIERDGFNGCQIHNHQASKATLFLGDLQSGVLDPIQVSSERQFIGFNRPEDANALHDSISDLRGLVKILMEKVQNNVIKQPPDLKESAGTGLLGNAEDGDLAASNFLKTTEVLAKILQTPATTCGQDALRTKLARIHLNGVLVQFLIIFERHNVASTKWFENLLNKGKGVQIIFNYLARRFPGLRDNINAPNAYLITDFKKALQESPFTAELKELFQHFKHSDWHQLERLQIVSQIDAFDPFFKAVGSRSGPEFRTEFMRLTKPTLLNYVGEDLYQPLIRTLSSSLVKQIGRITKLSRNINDSAPITPSLLPSLVRQIGRISPFGENRRSPPLTQILSLKTLHGMVRFLGRYHTTRADQGEGAIAALGWSKFDASEFQKLDEAITLFSDAIKLVYFEYGQTLKELVGSIYEIDENIPIIYLMDINNSEQLLPNEIAIRTNLNQSPQLPLFQPIILNILKRLEASTKIFDARDRLIVLRGILLHPENTDKLV</sequence>
<feature type="signal peptide" evidence="1">
    <location>
        <begin position="1"/>
        <end position="32"/>
    </location>
</feature>
<feature type="chain" id="PRO_5046487110" evidence="1">
    <location>
        <begin position="33"/>
        <end position="566"/>
    </location>
</feature>
<accession>A0ABY7CYA6</accession>
<dbReference type="EMBL" id="CP110428">
    <property type="protein sequence ID" value="WAQ87702.1"/>
    <property type="molecule type" value="Genomic_DNA"/>
</dbReference>
<organism evidence="2 3">
    <name type="scientific">Puccinia triticina</name>
    <dbReference type="NCBI Taxonomy" id="208348"/>
    <lineage>
        <taxon>Eukaryota</taxon>
        <taxon>Fungi</taxon>
        <taxon>Dikarya</taxon>
        <taxon>Basidiomycota</taxon>
        <taxon>Pucciniomycotina</taxon>
        <taxon>Pucciniomycetes</taxon>
        <taxon>Pucciniales</taxon>
        <taxon>Pucciniaceae</taxon>
        <taxon>Puccinia</taxon>
    </lineage>
</organism>
<dbReference type="RefSeq" id="XP_053023257.1">
    <property type="nucleotide sequence ID" value="XM_053172055.1"/>
</dbReference>
<evidence type="ECO:0000256" key="1">
    <source>
        <dbReference type="SAM" id="SignalP"/>
    </source>
</evidence>
<dbReference type="GeneID" id="77812950"/>
<protein>
    <submittedName>
        <fullName evidence="2">Uncharacterized protein</fullName>
    </submittedName>
</protein>
<name>A0ABY7CYA6_9BASI</name>
<evidence type="ECO:0000313" key="3">
    <source>
        <dbReference type="Proteomes" id="UP001164743"/>
    </source>
</evidence>
<keyword evidence="3" id="KW-1185">Reference proteome</keyword>